<keyword evidence="2" id="KW-1185">Reference proteome</keyword>
<proteinExistence type="predicted"/>
<gene>
    <name evidence="1" type="ORF">CLUMA_CG015433</name>
</gene>
<organism evidence="1 2">
    <name type="scientific">Clunio marinus</name>
    <dbReference type="NCBI Taxonomy" id="568069"/>
    <lineage>
        <taxon>Eukaryota</taxon>
        <taxon>Metazoa</taxon>
        <taxon>Ecdysozoa</taxon>
        <taxon>Arthropoda</taxon>
        <taxon>Hexapoda</taxon>
        <taxon>Insecta</taxon>
        <taxon>Pterygota</taxon>
        <taxon>Neoptera</taxon>
        <taxon>Endopterygota</taxon>
        <taxon>Diptera</taxon>
        <taxon>Nematocera</taxon>
        <taxon>Chironomoidea</taxon>
        <taxon>Chironomidae</taxon>
        <taxon>Clunio</taxon>
    </lineage>
</organism>
<dbReference type="EMBL" id="CVRI01000057">
    <property type="protein sequence ID" value="CRL02487.1"/>
    <property type="molecule type" value="Genomic_DNA"/>
</dbReference>
<reference evidence="1 2" key="1">
    <citation type="submission" date="2015-04" db="EMBL/GenBank/DDBJ databases">
        <authorList>
            <person name="Syromyatnikov M.Y."/>
            <person name="Popov V.N."/>
        </authorList>
    </citation>
    <scope>NUCLEOTIDE SEQUENCE [LARGE SCALE GENOMIC DNA]</scope>
</reference>
<protein>
    <submittedName>
        <fullName evidence="1">CLUMA_CG015433, isoform A</fullName>
    </submittedName>
</protein>
<sequence length="147" mass="16988">MNLEMLNTLETLANKLSSGQQNNKGILLDNNGNKLNGLTAVISRSEKTQQQHHYQKESIYHRSSPNNNVTNNNNKYTEKCFAEVIVLCLSIFKYLQISNEMTNSDYSKYIAQSIDLITRYCFFENNMITFIAIPSRFCKFHHSLSCF</sequence>
<name>A0A1J1IQJ2_9DIPT</name>
<accession>A0A1J1IQJ2</accession>
<dbReference type="AlphaFoldDB" id="A0A1J1IQJ2"/>
<dbReference type="Proteomes" id="UP000183832">
    <property type="component" value="Unassembled WGS sequence"/>
</dbReference>
<evidence type="ECO:0000313" key="1">
    <source>
        <dbReference type="EMBL" id="CRL02487.1"/>
    </source>
</evidence>
<evidence type="ECO:0000313" key="2">
    <source>
        <dbReference type="Proteomes" id="UP000183832"/>
    </source>
</evidence>